<accession>A0A369ALZ2</accession>
<dbReference type="AlphaFoldDB" id="A0A369ALZ2"/>
<dbReference type="EMBL" id="NGJX01000019">
    <property type="protein sequence ID" value="RST98652.1"/>
    <property type="molecule type" value="Genomic_DNA"/>
</dbReference>
<evidence type="ECO:0000259" key="1">
    <source>
        <dbReference type="Pfam" id="PF07872"/>
    </source>
</evidence>
<dbReference type="GeneID" id="63147512"/>
<feature type="domain" description="DUF1659" evidence="1">
    <location>
        <begin position="32"/>
        <end position="73"/>
    </location>
</feature>
<gene>
    <name evidence="2" type="ORF">CBF32_12685</name>
</gene>
<dbReference type="RefSeq" id="WP_114290518.1">
    <property type="nucleotide sequence ID" value="NZ_JAYEYP010000050.1"/>
</dbReference>
<proteinExistence type="predicted"/>
<organism evidence="2 3">
    <name type="scientific">Vagococcus fluvialis</name>
    <dbReference type="NCBI Taxonomy" id="2738"/>
    <lineage>
        <taxon>Bacteria</taxon>
        <taxon>Bacillati</taxon>
        <taxon>Bacillota</taxon>
        <taxon>Bacilli</taxon>
        <taxon>Lactobacillales</taxon>
        <taxon>Enterococcaceae</taxon>
        <taxon>Vagococcus</taxon>
    </lineage>
</organism>
<evidence type="ECO:0000313" key="2">
    <source>
        <dbReference type="EMBL" id="RST98652.1"/>
    </source>
</evidence>
<comment type="caution">
    <text evidence="2">The sequence shown here is derived from an EMBL/GenBank/DDBJ whole genome shotgun (WGS) entry which is preliminary data.</text>
</comment>
<dbReference type="Proteomes" id="UP000288197">
    <property type="component" value="Unassembled WGS sequence"/>
</dbReference>
<name>A0A369ALZ2_9ENTE</name>
<evidence type="ECO:0000313" key="3">
    <source>
        <dbReference type="Proteomes" id="UP000288197"/>
    </source>
</evidence>
<keyword evidence="3" id="KW-1185">Reference proteome</keyword>
<dbReference type="InterPro" id="IPR012454">
    <property type="entry name" value="DUF1659"/>
</dbReference>
<protein>
    <recommendedName>
        <fullName evidence="1">DUF1659 domain-containing protein</fullName>
    </recommendedName>
</protein>
<reference evidence="2 3" key="1">
    <citation type="submission" date="2017-05" db="EMBL/GenBank/DDBJ databases">
        <title>Vagococcus spp. assemblies.</title>
        <authorList>
            <person name="Gulvik C.A."/>
        </authorList>
    </citation>
    <scope>NUCLEOTIDE SEQUENCE [LARGE SCALE GENOMIC DNA]</scope>
    <source>
        <strain evidence="2 3">NCFB 2497</strain>
    </source>
</reference>
<dbReference type="Pfam" id="PF07872">
    <property type="entry name" value="DUF1659"/>
    <property type="match status" value="1"/>
</dbReference>
<sequence length="77" mass="8753">MERVVEKRDGESSVDNLEKVSIGGKVGILDDTKKVNFHGINKDLDREVAYDVTKSILGLQKEPVNELTRSETYRKFN</sequence>